<dbReference type="Proteomes" id="UP000266723">
    <property type="component" value="Unassembled WGS sequence"/>
</dbReference>
<reference evidence="2 3" key="1">
    <citation type="journal article" date="2020" name="BMC Genomics">
        <title>Intraspecific diversification of the crop wild relative Brassica cretica Lam. using demographic model selection.</title>
        <authorList>
            <person name="Kioukis A."/>
            <person name="Michalopoulou V.A."/>
            <person name="Briers L."/>
            <person name="Pirintsos S."/>
            <person name="Studholme D.J."/>
            <person name="Pavlidis P."/>
            <person name="Sarris P.F."/>
        </authorList>
    </citation>
    <scope>NUCLEOTIDE SEQUENCE [LARGE SCALE GENOMIC DNA]</scope>
    <source>
        <strain evidence="3">cv. PFS-1207/04</strain>
    </source>
</reference>
<protein>
    <submittedName>
        <fullName evidence="2">Uncharacterized protein</fullName>
    </submittedName>
</protein>
<gene>
    <name evidence="2" type="ORF">DY000_02019792</name>
</gene>
<comment type="caution">
    <text evidence="2">The sequence shown here is derived from an EMBL/GenBank/DDBJ whole genome shotgun (WGS) entry which is preliminary data.</text>
</comment>
<evidence type="ECO:0000313" key="2">
    <source>
        <dbReference type="EMBL" id="KAF3564118.1"/>
    </source>
</evidence>
<accession>A0ABQ7CWS7</accession>
<keyword evidence="1" id="KW-0812">Transmembrane</keyword>
<sequence length="121" mass="13486">MRAISIARSVTEGRRYQSYIASNGPSWLSREIAMDVGGGPLRSYRRKLLDALKSIVTTAFGLYDHPALSLLISGAGSLHFYFRRLLVVFLVLSKLYTLVMVLSALVSCPVYFSIISINIQR</sequence>
<evidence type="ECO:0000256" key="1">
    <source>
        <dbReference type="SAM" id="Phobius"/>
    </source>
</evidence>
<organism evidence="2 3">
    <name type="scientific">Brassica cretica</name>
    <name type="common">Mustard</name>
    <dbReference type="NCBI Taxonomy" id="69181"/>
    <lineage>
        <taxon>Eukaryota</taxon>
        <taxon>Viridiplantae</taxon>
        <taxon>Streptophyta</taxon>
        <taxon>Embryophyta</taxon>
        <taxon>Tracheophyta</taxon>
        <taxon>Spermatophyta</taxon>
        <taxon>Magnoliopsida</taxon>
        <taxon>eudicotyledons</taxon>
        <taxon>Gunneridae</taxon>
        <taxon>Pentapetalae</taxon>
        <taxon>rosids</taxon>
        <taxon>malvids</taxon>
        <taxon>Brassicales</taxon>
        <taxon>Brassicaceae</taxon>
        <taxon>Brassiceae</taxon>
        <taxon>Brassica</taxon>
    </lineage>
</organism>
<dbReference type="EMBL" id="QGKV02000759">
    <property type="protein sequence ID" value="KAF3564118.1"/>
    <property type="molecule type" value="Genomic_DNA"/>
</dbReference>
<keyword evidence="1" id="KW-0472">Membrane</keyword>
<feature type="transmembrane region" description="Helical" evidence="1">
    <location>
        <begin position="95"/>
        <end position="119"/>
    </location>
</feature>
<keyword evidence="3" id="KW-1185">Reference proteome</keyword>
<name>A0ABQ7CWS7_BRACR</name>
<feature type="transmembrane region" description="Helical" evidence="1">
    <location>
        <begin position="51"/>
        <end position="75"/>
    </location>
</feature>
<keyword evidence="1" id="KW-1133">Transmembrane helix</keyword>
<proteinExistence type="predicted"/>
<evidence type="ECO:0000313" key="3">
    <source>
        <dbReference type="Proteomes" id="UP000266723"/>
    </source>
</evidence>